<evidence type="ECO:0000313" key="1">
    <source>
        <dbReference type="EMBL" id="CEK54147.1"/>
    </source>
</evidence>
<organism evidence="1">
    <name type="scientific">Arion vulgaris</name>
    <dbReference type="NCBI Taxonomy" id="1028688"/>
    <lineage>
        <taxon>Eukaryota</taxon>
        <taxon>Metazoa</taxon>
        <taxon>Spiralia</taxon>
        <taxon>Lophotrochozoa</taxon>
        <taxon>Mollusca</taxon>
        <taxon>Gastropoda</taxon>
        <taxon>Heterobranchia</taxon>
        <taxon>Euthyneura</taxon>
        <taxon>Panpulmonata</taxon>
        <taxon>Eupulmonata</taxon>
        <taxon>Stylommatophora</taxon>
        <taxon>Helicina</taxon>
        <taxon>Arionoidea</taxon>
        <taxon>Arionidae</taxon>
        <taxon>Arion</taxon>
    </lineage>
</organism>
<proteinExistence type="predicted"/>
<accession>A0A0B6YCX5</accession>
<protein>
    <submittedName>
        <fullName evidence="1">Uncharacterized protein</fullName>
    </submittedName>
</protein>
<name>A0A0B6YCX5_9EUPU</name>
<sequence>MRYEHTGPSFPIWLQTDSTSGFPYGSGCLHIKFSHESRLTPHQVPPYDSGLSPHQIPPYGSELSPHQVFSYGSGYLYRNSISPANCIAQWTNPVLTTIFEISTKKKTLRTK</sequence>
<gene>
    <name evidence="1" type="primary">ORF22063</name>
</gene>
<reference evidence="1" key="1">
    <citation type="submission" date="2014-12" db="EMBL/GenBank/DDBJ databases">
        <title>Insight into the proteome of Arion vulgaris.</title>
        <authorList>
            <person name="Aradska J."/>
            <person name="Bulat T."/>
            <person name="Smidak R."/>
            <person name="Sarate P."/>
            <person name="Gangsoo J."/>
            <person name="Sialana F."/>
            <person name="Bilban M."/>
            <person name="Lubec G."/>
        </authorList>
    </citation>
    <scope>NUCLEOTIDE SEQUENCE</scope>
    <source>
        <tissue evidence="1">Skin</tissue>
    </source>
</reference>
<dbReference type="EMBL" id="HACG01007282">
    <property type="protein sequence ID" value="CEK54147.1"/>
    <property type="molecule type" value="Transcribed_RNA"/>
</dbReference>
<dbReference type="AlphaFoldDB" id="A0A0B6YCX5"/>